<keyword evidence="1 3" id="KW-0238">DNA-binding</keyword>
<dbReference type="PANTHER" id="PTHR43214">
    <property type="entry name" value="TWO-COMPONENT RESPONSE REGULATOR"/>
    <property type="match status" value="1"/>
</dbReference>
<dbReference type="SUPFAM" id="SSF46894">
    <property type="entry name" value="C-terminal effector domain of the bipartite response regulators"/>
    <property type="match status" value="1"/>
</dbReference>
<evidence type="ECO:0000256" key="1">
    <source>
        <dbReference type="ARBA" id="ARBA00023125"/>
    </source>
</evidence>
<dbReference type="PANTHER" id="PTHR43214:SF43">
    <property type="entry name" value="TWO-COMPONENT RESPONSE REGULATOR"/>
    <property type="match status" value="1"/>
</dbReference>
<keyword evidence="4" id="KW-1185">Reference proteome</keyword>
<proteinExistence type="predicted"/>
<dbReference type="Pfam" id="PF00196">
    <property type="entry name" value="GerE"/>
    <property type="match status" value="1"/>
</dbReference>
<name>A0A562M3K1_9GAMM</name>
<protein>
    <submittedName>
        <fullName evidence="3">DNA-binding NarL/FixJ family response regulator</fullName>
    </submittedName>
</protein>
<accession>A0A562M3K1</accession>
<dbReference type="GO" id="GO:0003677">
    <property type="term" value="F:DNA binding"/>
    <property type="evidence" value="ECO:0007669"/>
    <property type="project" value="UniProtKB-KW"/>
</dbReference>
<dbReference type="Proteomes" id="UP000316471">
    <property type="component" value="Unassembled WGS sequence"/>
</dbReference>
<evidence type="ECO:0000313" key="4">
    <source>
        <dbReference type="Proteomes" id="UP000316471"/>
    </source>
</evidence>
<evidence type="ECO:0000313" key="3">
    <source>
        <dbReference type="EMBL" id="TWI14392.1"/>
    </source>
</evidence>
<dbReference type="InterPro" id="IPR039420">
    <property type="entry name" value="WalR-like"/>
</dbReference>
<dbReference type="AlphaFoldDB" id="A0A562M3K1"/>
<feature type="domain" description="HTH luxR-type" evidence="2">
    <location>
        <begin position="184"/>
        <end position="249"/>
    </location>
</feature>
<dbReference type="InterPro" id="IPR016032">
    <property type="entry name" value="Sig_transdc_resp-reg_C-effctor"/>
</dbReference>
<dbReference type="Gene3D" id="1.10.10.10">
    <property type="entry name" value="Winged helix-like DNA-binding domain superfamily/Winged helix DNA-binding domain"/>
    <property type="match status" value="1"/>
</dbReference>
<dbReference type="InterPro" id="IPR036388">
    <property type="entry name" value="WH-like_DNA-bd_sf"/>
</dbReference>
<dbReference type="InterPro" id="IPR000792">
    <property type="entry name" value="Tscrpt_reg_LuxR_C"/>
</dbReference>
<dbReference type="PROSITE" id="PS50043">
    <property type="entry name" value="HTH_LUXR_2"/>
    <property type="match status" value="1"/>
</dbReference>
<dbReference type="Gene3D" id="3.40.50.2300">
    <property type="match status" value="1"/>
</dbReference>
<dbReference type="CDD" id="cd06170">
    <property type="entry name" value="LuxR_C_like"/>
    <property type="match status" value="1"/>
</dbReference>
<dbReference type="PRINTS" id="PR00038">
    <property type="entry name" value="HTHLUXR"/>
</dbReference>
<dbReference type="SMART" id="SM00421">
    <property type="entry name" value="HTH_LUXR"/>
    <property type="match status" value="1"/>
</dbReference>
<gene>
    <name evidence="3" type="ORF">IP93_00389</name>
</gene>
<dbReference type="GO" id="GO:0006355">
    <property type="term" value="P:regulation of DNA-templated transcription"/>
    <property type="evidence" value="ECO:0007669"/>
    <property type="project" value="InterPro"/>
</dbReference>
<reference evidence="3 4" key="1">
    <citation type="journal article" date="2015" name="Stand. Genomic Sci.">
        <title>Genomic Encyclopedia of Bacterial and Archaeal Type Strains, Phase III: the genomes of soil and plant-associated and newly described type strains.</title>
        <authorList>
            <person name="Whitman W.B."/>
            <person name="Woyke T."/>
            <person name="Klenk H.P."/>
            <person name="Zhou Y."/>
            <person name="Lilburn T.G."/>
            <person name="Beck B.J."/>
            <person name="De Vos P."/>
            <person name="Vandamme P."/>
            <person name="Eisen J.A."/>
            <person name="Garrity G."/>
            <person name="Hugenholtz P."/>
            <person name="Kyrpides N.C."/>
        </authorList>
    </citation>
    <scope>NUCLEOTIDE SEQUENCE [LARGE SCALE GENOMIC DNA]</scope>
    <source>
        <strain evidence="3 4">CGMCC 1.10136</strain>
    </source>
</reference>
<dbReference type="EMBL" id="VLKP01000001">
    <property type="protein sequence ID" value="TWI14392.1"/>
    <property type="molecule type" value="Genomic_DNA"/>
</dbReference>
<sequence length="261" mass="28836">MHAEQERGVWSGEAANSVPFHPAEFAEAPASITVMIAFAHKAMALAWRSGLENEFDIEIKGEAVADATRLLTCLKQHHPQVLLLDRALLDRLDAVSLRWMHCNPHVRVLLVVEHACHHAVTGVLRHRFHGLLPATSPPAIRLKAVHAVSRGELWLSRWLMAKVISDPSWPLGLACADESVVPASPNAMATLTRRELQVVARLRRGCSNKEIARELGVMEDTVKKHLKSVFAKLGVRRRAQVILKSSLSSRSSPVEGACPRQ</sequence>
<dbReference type="PROSITE" id="PS00622">
    <property type="entry name" value="HTH_LUXR_1"/>
    <property type="match status" value="1"/>
</dbReference>
<evidence type="ECO:0000259" key="2">
    <source>
        <dbReference type="PROSITE" id="PS50043"/>
    </source>
</evidence>
<organism evidence="3 4">
    <name type="scientific">Aerolutibacter ruishenii</name>
    <dbReference type="NCBI Taxonomy" id="686800"/>
    <lineage>
        <taxon>Bacteria</taxon>
        <taxon>Pseudomonadati</taxon>
        <taxon>Pseudomonadota</taxon>
        <taxon>Gammaproteobacteria</taxon>
        <taxon>Lysobacterales</taxon>
        <taxon>Lysobacteraceae</taxon>
        <taxon>Aerolutibacter</taxon>
    </lineage>
</organism>
<comment type="caution">
    <text evidence="3">The sequence shown here is derived from an EMBL/GenBank/DDBJ whole genome shotgun (WGS) entry which is preliminary data.</text>
</comment>